<dbReference type="RefSeq" id="WP_113893103.1">
    <property type="nucleotide sequence ID" value="NZ_JANJGA010000004.1"/>
</dbReference>
<evidence type="ECO:0000313" key="4">
    <source>
        <dbReference type="Proteomes" id="UP000252669"/>
    </source>
</evidence>
<dbReference type="OrthoDB" id="5372482at2"/>
<dbReference type="Proteomes" id="UP000252669">
    <property type="component" value="Unassembled WGS sequence"/>
</dbReference>
<dbReference type="EMBL" id="PDKB01000003">
    <property type="protein sequence ID" value="RBQ29830.1"/>
    <property type="molecule type" value="Genomic_DNA"/>
</dbReference>
<accession>A0A366MW32</accession>
<gene>
    <name evidence="3" type="ORF">CRU91_02580</name>
</gene>
<feature type="domain" description="Plasminogen-binding protein PgbA N-terminal" evidence="2">
    <location>
        <begin position="109"/>
        <end position="334"/>
    </location>
</feature>
<feature type="chain" id="PRO_5016645591" description="Plasminogen-binding protein PgbA N-terminal domain-containing protein" evidence="1">
    <location>
        <begin position="21"/>
        <end position="337"/>
    </location>
</feature>
<organism evidence="3 4">
    <name type="scientific">Aliarcobacter vitoriensis</name>
    <dbReference type="NCBI Taxonomy" id="2011099"/>
    <lineage>
        <taxon>Bacteria</taxon>
        <taxon>Pseudomonadati</taxon>
        <taxon>Campylobacterota</taxon>
        <taxon>Epsilonproteobacteria</taxon>
        <taxon>Campylobacterales</taxon>
        <taxon>Arcobacteraceae</taxon>
        <taxon>Aliarcobacter</taxon>
    </lineage>
</organism>
<dbReference type="Pfam" id="PF15436">
    <property type="entry name" value="PGBA_N"/>
    <property type="match status" value="1"/>
</dbReference>
<dbReference type="AlphaFoldDB" id="A0A366MW32"/>
<comment type="caution">
    <text evidence="3">The sequence shown here is derived from an EMBL/GenBank/DDBJ whole genome shotgun (WGS) entry which is preliminary data.</text>
</comment>
<evidence type="ECO:0000313" key="3">
    <source>
        <dbReference type="EMBL" id="RBQ29830.1"/>
    </source>
</evidence>
<name>A0A366MW32_9BACT</name>
<keyword evidence="1" id="KW-0732">Signal</keyword>
<keyword evidence="4" id="KW-1185">Reference proteome</keyword>
<dbReference type="InterPro" id="IPR029276">
    <property type="entry name" value="PgbA_N"/>
</dbReference>
<evidence type="ECO:0000259" key="2">
    <source>
        <dbReference type="Pfam" id="PF15436"/>
    </source>
</evidence>
<evidence type="ECO:0000256" key="1">
    <source>
        <dbReference type="SAM" id="SignalP"/>
    </source>
</evidence>
<reference evidence="3 4" key="1">
    <citation type="submission" date="2017-10" db="EMBL/GenBank/DDBJ databases">
        <title>Genomics of the genus Arcobacter.</title>
        <authorList>
            <person name="Perez-Cataluna A."/>
            <person name="Figueras M.J."/>
        </authorList>
    </citation>
    <scope>NUCLEOTIDE SEQUENCE [LARGE SCALE GENOMIC DNA]</scope>
    <source>
        <strain evidence="3 4">CECT 9230</strain>
    </source>
</reference>
<sequence>MFKKSLFFACISLFSMNLSALETICYKNGLDNPSQIETAKLEGGFCAGNVTVDDMKKDGWNILDIKVTVEQNKLSYSYYFYKNAKKGLSSGNYASKLDSGKNEFSIQPIGAKVENLTDNKSVIAVGNLLVGQSGIVVHIYDNDRRLIVSNAKVISSDANSSVVEYFAFDDLKQDAIPTTNRTVQNGDVIILNYMYDQSLLISPDFNGYQAVREDFAQNNFIHPDIFGATLKFDNQPLPKKEDFQKFAIEQNLGTIFFVIAKKIYILDAKTFTVLDSYNFPYASNEKQMPFFTRIEEIKGPLIDLKNIPFVSDALGLKDDSIDSSNYDNYYKSILGIK</sequence>
<feature type="signal peptide" evidence="1">
    <location>
        <begin position="1"/>
        <end position="20"/>
    </location>
</feature>
<proteinExistence type="predicted"/>
<protein>
    <recommendedName>
        <fullName evidence="2">Plasminogen-binding protein PgbA N-terminal domain-containing protein</fullName>
    </recommendedName>
</protein>